<proteinExistence type="inferred from homology"/>
<dbReference type="EMBL" id="PDOF01000001">
    <property type="protein sequence ID" value="PYZ97440.1"/>
    <property type="molecule type" value="Genomic_DNA"/>
</dbReference>
<dbReference type="AlphaFoldDB" id="A0A2W0HBQ2"/>
<keyword evidence="4" id="KW-1185">Reference proteome</keyword>
<dbReference type="OrthoDB" id="1645729at2"/>
<dbReference type="Gene3D" id="2.60.300.12">
    <property type="entry name" value="HesB-like domain"/>
    <property type="match status" value="1"/>
</dbReference>
<comment type="similarity">
    <text evidence="1">Belongs to the HesB/IscA family.</text>
</comment>
<dbReference type="InterPro" id="IPR008326">
    <property type="entry name" value="PdhI-like"/>
</dbReference>
<evidence type="ECO:0000256" key="1">
    <source>
        <dbReference type="ARBA" id="ARBA00006718"/>
    </source>
</evidence>
<accession>A0A2W0HBQ2</accession>
<name>A0A2W0HBQ2_9BACI</name>
<organism evidence="3 4">
    <name type="scientific">Alteribacter lacisalsi</name>
    <dbReference type="NCBI Taxonomy" id="2045244"/>
    <lineage>
        <taxon>Bacteria</taxon>
        <taxon>Bacillati</taxon>
        <taxon>Bacillota</taxon>
        <taxon>Bacilli</taxon>
        <taxon>Bacillales</taxon>
        <taxon>Bacillaceae</taxon>
        <taxon>Alteribacter</taxon>
    </lineage>
</organism>
<comment type="caution">
    <text evidence="3">The sequence shown here is derived from an EMBL/GenBank/DDBJ whole genome shotgun (WGS) entry which is preliminary data.</text>
</comment>
<dbReference type="SUPFAM" id="SSF89360">
    <property type="entry name" value="HesB-like domain"/>
    <property type="match status" value="1"/>
</dbReference>
<protein>
    <recommendedName>
        <fullName evidence="2">Core domain-containing protein</fullName>
    </recommendedName>
</protein>
<dbReference type="RefSeq" id="WP_110516524.1">
    <property type="nucleotide sequence ID" value="NZ_PDOF01000001.1"/>
</dbReference>
<dbReference type="InterPro" id="IPR000361">
    <property type="entry name" value="ATAP_core_dom"/>
</dbReference>
<evidence type="ECO:0000313" key="4">
    <source>
        <dbReference type="Proteomes" id="UP000248066"/>
    </source>
</evidence>
<dbReference type="PIRSF" id="PIRSF034852">
    <property type="entry name" value="UCP034852"/>
    <property type="match status" value="1"/>
</dbReference>
<reference evidence="3 4" key="1">
    <citation type="submission" date="2017-10" db="EMBL/GenBank/DDBJ databases">
        <title>Bacillus sp. nov., a halophilic bacterium isolated from a Yangshapao Lake.</title>
        <authorList>
            <person name="Wang H."/>
        </authorList>
    </citation>
    <scope>NUCLEOTIDE SEQUENCE [LARGE SCALE GENOMIC DNA]</scope>
    <source>
        <strain evidence="3 4">YSP-3</strain>
    </source>
</reference>
<dbReference type="Pfam" id="PF01521">
    <property type="entry name" value="Fe-S_biosyn"/>
    <property type="match status" value="1"/>
</dbReference>
<dbReference type="Proteomes" id="UP000248066">
    <property type="component" value="Unassembled WGS sequence"/>
</dbReference>
<evidence type="ECO:0000313" key="3">
    <source>
        <dbReference type="EMBL" id="PYZ97440.1"/>
    </source>
</evidence>
<gene>
    <name evidence="3" type="ORF">CR205_02245</name>
</gene>
<feature type="domain" description="Core" evidence="2">
    <location>
        <begin position="1"/>
        <end position="88"/>
    </location>
</feature>
<dbReference type="InterPro" id="IPR035903">
    <property type="entry name" value="HesB-like_dom_sf"/>
</dbReference>
<sequence length="100" mass="11547">MKLEISDKAVEWFKSEFELEGGESVQLYVRYGGCGNFQSGFSLAVAKKEPDDPAVSEEKNGITFYVEKKDEWYFDDKDLKVAFNEDTDEIEYLHETGEKQ</sequence>
<evidence type="ECO:0000259" key="2">
    <source>
        <dbReference type="Pfam" id="PF01521"/>
    </source>
</evidence>